<feature type="transmembrane region" description="Helical" evidence="5">
    <location>
        <begin position="92"/>
        <end position="112"/>
    </location>
</feature>
<dbReference type="Proteomes" id="UP000794436">
    <property type="component" value="Unassembled WGS sequence"/>
</dbReference>
<dbReference type="OrthoDB" id="306876at2759"/>
<dbReference type="EMBL" id="SPLM01000072">
    <property type="protein sequence ID" value="TMW63590.1"/>
    <property type="molecule type" value="Genomic_DNA"/>
</dbReference>
<keyword evidence="3 5" id="KW-1133">Transmembrane helix</keyword>
<evidence type="ECO:0000259" key="6">
    <source>
        <dbReference type="Pfam" id="PF00892"/>
    </source>
</evidence>
<dbReference type="PANTHER" id="PTHR22911">
    <property type="entry name" value="ACYL-MALONYL CONDENSING ENZYME-RELATED"/>
    <property type="match status" value="1"/>
</dbReference>
<feature type="transmembrane region" description="Helical" evidence="5">
    <location>
        <begin position="297"/>
        <end position="315"/>
    </location>
</feature>
<keyword evidence="8" id="KW-1185">Reference proteome</keyword>
<name>A0A8K1CJ03_PYTOL</name>
<feature type="transmembrane region" description="Helical" evidence="5">
    <location>
        <begin position="33"/>
        <end position="51"/>
    </location>
</feature>
<dbReference type="SUPFAM" id="SSF103481">
    <property type="entry name" value="Multidrug resistance efflux transporter EmrE"/>
    <property type="match status" value="2"/>
</dbReference>
<accession>A0A8K1CJ03</accession>
<keyword evidence="4 5" id="KW-0472">Membrane</keyword>
<feature type="transmembrane region" description="Helical" evidence="5">
    <location>
        <begin position="63"/>
        <end position="83"/>
    </location>
</feature>
<dbReference type="PANTHER" id="PTHR22911:SF6">
    <property type="entry name" value="SOLUTE CARRIER FAMILY 35 MEMBER G1"/>
    <property type="match status" value="1"/>
</dbReference>
<feature type="transmembrane region" description="Helical" evidence="5">
    <location>
        <begin position="240"/>
        <end position="261"/>
    </location>
</feature>
<proteinExistence type="predicted"/>
<feature type="domain" description="EamA" evidence="6">
    <location>
        <begin position="182"/>
        <end position="314"/>
    </location>
</feature>
<feature type="transmembrane region" description="Helical" evidence="5">
    <location>
        <begin position="273"/>
        <end position="291"/>
    </location>
</feature>
<evidence type="ECO:0000256" key="4">
    <source>
        <dbReference type="ARBA" id="ARBA00023136"/>
    </source>
</evidence>
<evidence type="ECO:0000313" key="7">
    <source>
        <dbReference type="EMBL" id="TMW63590.1"/>
    </source>
</evidence>
<feature type="transmembrane region" description="Helical" evidence="5">
    <location>
        <begin position="180"/>
        <end position="200"/>
    </location>
</feature>
<dbReference type="GO" id="GO:0016020">
    <property type="term" value="C:membrane"/>
    <property type="evidence" value="ECO:0007669"/>
    <property type="project" value="UniProtKB-SubCell"/>
</dbReference>
<dbReference type="Pfam" id="PF00892">
    <property type="entry name" value="EamA"/>
    <property type="match status" value="2"/>
</dbReference>
<evidence type="ECO:0000256" key="2">
    <source>
        <dbReference type="ARBA" id="ARBA00022692"/>
    </source>
</evidence>
<protein>
    <recommendedName>
        <fullName evidence="6">EamA domain-containing protein</fullName>
    </recommendedName>
</protein>
<keyword evidence="2 5" id="KW-0812">Transmembrane</keyword>
<evidence type="ECO:0000256" key="3">
    <source>
        <dbReference type="ARBA" id="ARBA00022989"/>
    </source>
</evidence>
<feature type="transmembrane region" description="Helical" evidence="5">
    <location>
        <begin position="148"/>
        <end position="168"/>
    </location>
</feature>
<organism evidence="7 8">
    <name type="scientific">Pythium oligandrum</name>
    <name type="common">Mycoparasitic fungus</name>
    <dbReference type="NCBI Taxonomy" id="41045"/>
    <lineage>
        <taxon>Eukaryota</taxon>
        <taxon>Sar</taxon>
        <taxon>Stramenopiles</taxon>
        <taxon>Oomycota</taxon>
        <taxon>Peronosporomycetes</taxon>
        <taxon>Pythiales</taxon>
        <taxon>Pythiaceae</taxon>
        <taxon>Pythium</taxon>
    </lineage>
</organism>
<comment type="caution">
    <text evidence="7">The sequence shown here is derived from an EMBL/GenBank/DDBJ whole genome shotgun (WGS) entry which is preliminary data.</text>
</comment>
<feature type="domain" description="EamA" evidence="6">
    <location>
        <begin position="33"/>
        <end position="163"/>
    </location>
</feature>
<evidence type="ECO:0000313" key="8">
    <source>
        <dbReference type="Proteomes" id="UP000794436"/>
    </source>
</evidence>
<dbReference type="AlphaFoldDB" id="A0A8K1CJ03"/>
<sequence length="320" mass="35170">MKQTEAQLLLPTKSLQEVPSEGAWLGIPRRVQGLFLVAMSVFTFSLLSALVKYASYSMPSMEIVFWRSAVAGLLNLVTLRAYGISLKVERRFWVPLTTRCLGGCWSLVFGFYAMQQMVLADASVLLLTSSVMTFILGALFLNERIDAINIGSAFFSFVGVVCVCRPTFIFGSSNDGHPPVVGVISALLAAVGTATAFTSMRRLQELHFMVTIHYFLVTGTLISSIWLIIMHNTIVIDMSVSLSLAVLGIGVFGFVGQLFLTRGFQLEKAGTASVMRYLDVVFVFIWDTVFLHETISAWSIIGAVIICTSAIVIVLHRLQQ</sequence>
<evidence type="ECO:0000256" key="5">
    <source>
        <dbReference type="SAM" id="Phobius"/>
    </source>
</evidence>
<gene>
    <name evidence="7" type="ORF">Poli38472_002531</name>
</gene>
<reference evidence="7" key="1">
    <citation type="submission" date="2019-03" db="EMBL/GenBank/DDBJ databases">
        <title>Long read genome sequence of the mycoparasitic Pythium oligandrum ATCC 38472 isolated from sugarbeet rhizosphere.</title>
        <authorList>
            <person name="Gaulin E."/>
        </authorList>
    </citation>
    <scope>NUCLEOTIDE SEQUENCE</scope>
    <source>
        <strain evidence="7">ATCC 38472_TT</strain>
    </source>
</reference>
<comment type="subcellular location">
    <subcellularLocation>
        <location evidence="1">Membrane</location>
        <topology evidence="1">Multi-pass membrane protein</topology>
    </subcellularLocation>
</comment>
<feature type="transmembrane region" description="Helical" evidence="5">
    <location>
        <begin position="118"/>
        <end position="141"/>
    </location>
</feature>
<dbReference type="InterPro" id="IPR037185">
    <property type="entry name" value="EmrE-like"/>
</dbReference>
<dbReference type="InterPro" id="IPR000620">
    <property type="entry name" value="EamA_dom"/>
</dbReference>
<feature type="transmembrane region" description="Helical" evidence="5">
    <location>
        <begin position="212"/>
        <end position="234"/>
    </location>
</feature>
<evidence type="ECO:0000256" key="1">
    <source>
        <dbReference type="ARBA" id="ARBA00004141"/>
    </source>
</evidence>